<proteinExistence type="inferred from homology"/>
<dbReference type="InterPro" id="IPR013785">
    <property type="entry name" value="Aldolase_TIM"/>
</dbReference>
<dbReference type="GO" id="GO:0004801">
    <property type="term" value="F:transaldolase activity"/>
    <property type="evidence" value="ECO:0007669"/>
    <property type="project" value="UniProtKB-EC"/>
</dbReference>
<accession>A0ABW4Q789</accession>
<dbReference type="PANTHER" id="PTHR10683:SF31">
    <property type="entry name" value="TRANSALDOLASE"/>
    <property type="match status" value="1"/>
</dbReference>
<keyword evidence="8 11" id="KW-0570">Pentose shunt</keyword>
<feature type="active site" description="Schiff-base intermediate with substrate" evidence="11">
    <location>
        <position position="141"/>
    </location>
</feature>
<dbReference type="EMBL" id="JBHUGA010000021">
    <property type="protein sequence ID" value="MFD1846585.1"/>
    <property type="molecule type" value="Genomic_DNA"/>
</dbReference>
<protein>
    <recommendedName>
        <fullName evidence="5 11">Transaldolase</fullName>
        <ecNumber evidence="5 11">2.2.1.2</ecNumber>
    </recommendedName>
</protein>
<dbReference type="Pfam" id="PF00923">
    <property type="entry name" value="TAL_FSA"/>
    <property type="match status" value="1"/>
</dbReference>
<dbReference type="InterPro" id="IPR018225">
    <property type="entry name" value="Transaldolase_AS"/>
</dbReference>
<dbReference type="HAMAP" id="MF_00493">
    <property type="entry name" value="Transaldolase_2"/>
    <property type="match status" value="1"/>
</dbReference>
<evidence type="ECO:0000256" key="10">
    <source>
        <dbReference type="ARBA" id="ARBA00048810"/>
    </source>
</evidence>
<evidence type="ECO:0000256" key="5">
    <source>
        <dbReference type="ARBA" id="ARBA00013151"/>
    </source>
</evidence>
<evidence type="ECO:0000256" key="2">
    <source>
        <dbReference type="ARBA" id="ARBA00004496"/>
    </source>
</evidence>
<name>A0ABW4Q789_9MICC</name>
<keyword evidence="7 11" id="KW-0808">Transferase</keyword>
<evidence type="ECO:0000313" key="12">
    <source>
        <dbReference type="EMBL" id="MFD1846585.1"/>
    </source>
</evidence>
<evidence type="ECO:0000256" key="4">
    <source>
        <dbReference type="ARBA" id="ARBA00008426"/>
    </source>
</evidence>
<dbReference type="PANTHER" id="PTHR10683">
    <property type="entry name" value="TRANSALDOLASE"/>
    <property type="match status" value="1"/>
</dbReference>
<comment type="catalytic activity">
    <reaction evidence="10 11">
        <text>D-sedoheptulose 7-phosphate + D-glyceraldehyde 3-phosphate = D-erythrose 4-phosphate + beta-D-fructose 6-phosphate</text>
        <dbReference type="Rhea" id="RHEA:17053"/>
        <dbReference type="ChEBI" id="CHEBI:16897"/>
        <dbReference type="ChEBI" id="CHEBI:57483"/>
        <dbReference type="ChEBI" id="CHEBI:57634"/>
        <dbReference type="ChEBI" id="CHEBI:59776"/>
        <dbReference type="EC" id="2.2.1.2"/>
    </reaction>
</comment>
<evidence type="ECO:0000313" key="13">
    <source>
        <dbReference type="Proteomes" id="UP001597307"/>
    </source>
</evidence>
<comment type="subcellular location">
    <subcellularLocation>
        <location evidence="2 11">Cytoplasm</location>
    </subcellularLocation>
</comment>
<keyword evidence="6 11" id="KW-0963">Cytoplasm</keyword>
<dbReference type="PIRSF" id="PIRSF036915">
    <property type="entry name" value="Trnald_Bac_Plnt"/>
    <property type="match status" value="1"/>
</dbReference>
<comment type="caution">
    <text evidence="12">The sequence shown here is derived from an EMBL/GenBank/DDBJ whole genome shotgun (WGS) entry which is preliminary data.</text>
</comment>
<dbReference type="Gene3D" id="3.20.20.70">
    <property type="entry name" value="Aldolase class I"/>
    <property type="match status" value="1"/>
</dbReference>
<dbReference type="NCBIfam" id="TIGR00876">
    <property type="entry name" value="tal_mycobact"/>
    <property type="match status" value="1"/>
</dbReference>
<dbReference type="RefSeq" id="WP_343878559.1">
    <property type="nucleotide sequence ID" value="NZ_BAAAIJ010000020.1"/>
</dbReference>
<dbReference type="EC" id="2.2.1.2" evidence="5 11"/>
<dbReference type="InterPro" id="IPR004732">
    <property type="entry name" value="Transaldolase_2"/>
</dbReference>
<evidence type="ECO:0000256" key="7">
    <source>
        <dbReference type="ARBA" id="ARBA00022679"/>
    </source>
</evidence>
<organism evidence="12 13">
    <name type="scientific">Arthrobacter flavus</name>
    <dbReference type="NCBI Taxonomy" id="95172"/>
    <lineage>
        <taxon>Bacteria</taxon>
        <taxon>Bacillati</taxon>
        <taxon>Actinomycetota</taxon>
        <taxon>Actinomycetes</taxon>
        <taxon>Micrococcales</taxon>
        <taxon>Micrococcaceae</taxon>
        <taxon>Arthrobacter</taxon>
    </lineage>
</organism>
<comment type="similarity">
    <text evidence="4 11">Belongs to the transaldolase family. Type 2 subfamily.</text>
</comment>
<dbReference type="PROSITE" id="PS01054">
    <property type="entry name" value="TRANSALDOLASE_1"/>
    <property type="match status" value="1"/>
</dbReference>
<evidence type="ECO:0000256" key="8">
    <source>
        <dbReference type="ARBA" id="ARBA00023126"/>
    </source>
</evidence>
<dbReference type="Proteomes" id="UP001597307">
    <property type="component" value="Unassembled WGS sequence"/>
</dbReference>
<evidence type="ECO:0000256" key="9">
    <source>
        <dbReference type="ARBA" id="ARBA00023270"/>
    </source>
</evidence>
<dbReference type="NCBIfam" id="NF002881">
    <property type="entry name" value="PRK03343.1"/>
    <property type="match status" value="1"/>
</dbReference>
<dbReference type="CDD" id="cd00955">
    <property type="entry name" value="Transaldolase_like"/>
    <property type="match status" value="1"/>
</dbReference>
<sequence>MTSTPTADLSTAGVSIWLDDLSRERINSGAFKHLIEERNVVGVTTNPSIFAAALQQGESYATQIEALAAANIPVNDAVFDITTHDVAQACDIFGAAAKSTGGVDGRVSIEVDPRLSRDTEGTIAEAKRLHAKVQRSNVLIKIPATVEGLEAIACTLAAGISVNVTLIFSLERYRAVINAFMLGIEQAKENGFDLSTIHSVASFFVSRVDSEIDKRLDGIGTDDAAALKGKAGLANARLAYQVYEELFDTERWEVLAAAGARRQRPLWASTGVKDPALPDTLYVTELVAPGVVNTMPEKTLEATADHGVITGDTITGTYDDANSVLNSLENMGVSYVEVVEQLEVEGLEKFVTSWNELLETVQTALDTARG</sequence>
<comment type="pathway">
    <text evidence="3 11">Carbohydrate degradation; pentose phosphate pathway; D-glyceraldehyde 3-phosphate and beta-D-fructose 6-phosphate from D-ribose 5-phosphate and D-xylulose 5-phosphate (non-oxidative stage): step 2/3.</text>
</comment>
<dbReference type="SUPFAM" id="SSF51569">
    <property type="entry name" value="Aldolase"/>
    <property type="match status" value="1"/>
</dbReference>
<gene>
    <name evidence="11 12" type="primary">tal</name>
    <name evidence="12" type="ORF">ACFSFX_08250</name>
</gene>
<keyword evidence="13" id="KW-1185">Reference proteome</keyword>
<reference evidence="13" key="1">
    <citation type="journal article" date="2019" name="Int. J. Syst. Evol. Microbiol.">
        <title>The Global Catalogue of Microorganisms (GCM) 10K type strain sequencing project: providing services to taxonomists for standard genome sequencing and annotation.</title>
        <authorList>
            <consortium name="The Broad Institute Genomics Platform"/>
            <consortium name="The Broad Institute Genome Sequencing Center for Infectious Disease"/>
            <person name="Wu L."/>
            <person name="Ma J."/>
        </authorList>
    </citation>
    <scope>NUCLEOTIDE SEQUENCE [LARGE SCALE GENOMIC DNA]</scope>
    <source>
        <strain evidence="13">JCM 11496</strain>
    </source>
</reference>
<evidence type="ECO:0000256" key="3">
    <source>
        <dbReference type="ARBA" id="ARBA00004857"/>
    </source>
</evidence>
<evidence type="ECO:0000256" key="11">
    <source>
        <dbReference type="HAMAP-Rule" id="MF_00493"/>
    </source>
</evidence>
<comment type="function">
    <text evidence="1 11">Transaldolase is important for the balance of metabolites in the pentose-phosphate pathway.</text>
</comment>
<evidence type="ECO:0000256" key="1">
    <source>
        <dbReference type="ARBA" id="ARBA00003518"/>
    </source>
</evidence>
<evidence type="ECO:0000256" key="6">
    <source>
        <dbReference type="ARBA" id="ARBA00022490"/>
    </source>
</evidence>
<keyword evidence="9 11" id="KW-0704">Schiff base</keyword>
<dbReference type="InterPro" id="IPR001585">
    <property type="entry name" value="TAL/FSA"/>
</dbReference>